<feature type="transmembrane region" description="Helical" evidence="1">
    <location>
        <begin position="26"/>
        <end position="48"/>
    </location>
</feature>
<evidence type="ECO:0000256" key="1">
    <source>
        <dbReference type="SAM" id="Phobius"/>
    </source>
</evidence>
<comment type="caution">
    <text evidence="2">The sequence shown here is derived from an EMBL/GenBank/DDBJ whole genome shotgun (WGS) entry which is preliminary data.</text>
</comment>
<sequence>MPTPSATDHATARQRRGFWLRTLHQWHWISSAICLVGMLVFAATGLTLNHAARIEAKPTVTNRQATLPAPLLRALDGPEDGHAPLPREVVAWLDRELSVSLGRRQAEWSGDEIYLSMPAPGADAWLSIDRASGAVEYEATDRGWISYFNDLHKGRNAGPAWSWFIDLFAVACLVFCVTGLFLLQMHARQRRMTWPLVGLGLLVPLLIALLLIH</sequence>
<proteinExistence type="predicted"/>
<dbReference type="Proteomes" id="UP000623958">
    <property type="component" value="Unassembled WGS sequence"/>
</dbReference>
<reference evidence="2" key="1">
    <citation type="journal article" date="2014" name="Int. J. Syst. Evol. Microbiol.">
        <title>Complete genome sequence of Corynebacterium casei LMG S-19264T (=DSM 44701T), isolated from a smear-ripened cheese.</title>
        <authorList>
            <consortium name="US DOE Joint Genome Institute (JGI-PGF)"/>
            <person name="Walter F."/>
            <person name="Albersmeier A."/>
            <person name="Kalinowski J."/>
            <person name="Ruckert C."/>
        </authorList>
    </citation>
    <scope>NUCLEOTIDE SEQUENCE</scope>
    <source>
        <strain evidence="2">JCM 13306</strain>
    </source>
</reference>
<dbReference type="PANTHER" id="PTHR40115:SF1">
    <property type="entry name" value="INNER MEMBRANE PROTEIN WITH PEPSY TM HELIX"/>
    <property type="match status" value="1"/>
</dbReference>
<name>A0A919KH93_9XANT</name>
<feature type="transmembrane region" description="Helical" evidence="1">
    <location>
        <begin position="163"/>
        <end position="186"/>
    </location>
</feature>
<dbReference type="RefSeq" id="WP_434028528.1">
    <property type="nucleotide sequence ID" value="NZ_BNBA01000003.1"/>
</dbReference>
<reference evidence="2" key="2">
    <citation type="submission" date="2020-09" db="EMBL/GenBank/DDBJ databases">
        <authorList>
            <person name="Sun Q."/>
            <person name="Ohkuma M."/>
        </authorList>
    </citation>
    <scope>NUCLEOTIDE SEQUENCE</scope>
    <source>
        <strain evidence="2">JCM 13306</strain>
    </source>
</reference>
<dbReference type="PANTHER" id="PTHR40115">
    <property type="entry name" value="INNER MEMBRANE PROTEIN WITH PEPSY TM HELIX"/>
    <property type="match status" value="1"/>
</dbReference>
<keyword evidence="1" id="KW-1133">Transmembrane helix</keyword>
<dbReference type="AlphaFoldDB" id="A0A919KH93"/>
<keyword evidence="1" id="KW-0472">Membrane</keyword>
<dbReference type="Pfam" id="PF16357">
    <property type="entry name" value="PepSY_TM_like_2"/>
    <property type="match status" value="1"/>
</dbReference>
<protein>
    <submittedName>
        <fullName evidence="2">Membrane protein</fullName>
    </submittedName>
</protein>
<dbReference type="InterPro" id="IPR032307">
    <property type="entry name" value="PepSY_TM-like_2"/>
</dbReference>
<organism evidence="2 3">
    <name type="scientific">Xanthomonas boreopolis</name>
    <dbReference type="NCBI Taxonomy" id="86183"/>
    <lineage>
        <taxon>Bacteria</taxon>
        <taxon>Pseudomonadati</taxon>
        <taxon>Pseudomonadota</taxon>
        <taxon>Gammaproteobacteria</taxon>
        <taxon>Lysobacterales</taxon>
        <taxon>Lysobacteraceae</taxon>
        <taxon>Xanthomonas</taxon>
    </lineage>
</organism>
<feature type="transmembrane region" description="Helical" evidence="1">
    <location>
        <begin position="192"/>
        <end position="212"/>
    </location>
</feature>
<gene>
    <name evidence="2" type="ORF">GCM10009090_05770</name>
</gene>
<evidence type="ECO:0000313" key="2">
    <source>
        <dbReference type="EMBL" id="GHH48207.1"/>
    </source>
</evidence>
<keyword evidence="1" id="KW-0812">Transmembrane</keyword>
<dbReference type="EMBL" id="BNBA01000003">
    <property type="protein sequence ID" value="GHH48207.1"/>
    <property type="molecule type" value="Genomic_DNA"/>
</dbReference>
<keyword evidence="3" id="KW-1185">Reference proteome</keyword>
<accession>A0A919KH93</accession>
<evidence type="ECO:0000313" key="3">
    <source>
        <dbReference type="Proteomes" id="UP000623958"/>
    </source>
</evidence>